<gene>
    <name evidence="1" type="ORF">RHMOL_Rhmol12G0073100</name>
</gene>
<protein>
    <submittedName>
        <fullName evidence="1">Uncharacterized protein</fullName>
    </submittedName>
</protein>
<proteinExistence type="predicted"/>
<accession>A0ACC0LGX8</accession>
<name>A0ACC0LGX8_RHOML</name>
<dbReference type="Proteomes" id="UP001062846">
    <property type="component" value="Chromosome 12"/>
</dbReference>
<evidence type="ECO:0000313" key="2">
    <source>
        <dbReference type="Proteomes" id="UP001062846"/>
    </source>
</evidence>
<reference evidence="1" key="1">
    <citation type="submission" date="2022-02" db="EMBL/GenBank/DDBJ databases">
        <title>Plant Genome Project.</title>
        <authorList>
            <person name="Zhang R.-G."/>
        </authorList>
    </citation>
    <scope>NUCLEOTIDE SEQUENCE</scope>
    <source>
        <strain evidence="1">AT1</strain>
    </source>
</reference>
<dbReference type="EMBL" id="CM046399">
    <property type="protein sequence ID" value="KAI8527413.1"/>
    <property type="molecule type" value="Genomic_DNA"/>
</dbReference>
<sequence>MMETGALRLPYERRTMSGSTLDIISNLPRNVLEEILMRLTIQDAGRTSVLSRKWRYIWTTLPELVFMEEFCKESLVRARSDRLMMTIYKVLLLHHGPILKFTLSLSNLTSCPEIDQLIVFLSNNGIREFTLHIQTGPFRSICCRNTSNLTDYSIDLNVKYCLAPIGVRETLLPTTLNHLRYLQLHDVCFGELDEVSAFLCFIRSSPNLEEIEIRVSGIEAEMEFIKLLLAKSPVLETMDGYQAEADADC</sequence>
<keyword evidence="2" id="KW-1185">Reference proteome</keyword>
<comment type="caution">
    <text evidence="1">The sequence shown here is derived from an EMBL/GenBank/DDBJ whole genome shotgun (WGS) entry which is preliminary data.</text>
</comment>
<evidence type="ECO:0000313" key="1">
    <source>
        <dbReference type="EMBL" id="KAI8527413.1"/>
    </source>
</evidence>
<organism evidence="1 2">
    <name type="scientific">Rhododendron molle</name>
    <name type="common">Chinese azalea</name>
    <name type="synonym">Azalea mollis</name>
    <dbReference type="NCBI Taxonomy" id="49168"/>
    <lineage>
        <taxon>Eukaryota</taxon>
        <taxon>Viridiplantae</taxon>
        <taxon>Streptophyta</taxon>
        <taxon>Embryophyta</taxon>
        <taxon>Tracheophyta</taxon>
        <taxon>Spermatophyta</taxon>
        <taxon>Magnoliopsida</taxon>
        <taxon>eudicotyledons</taxon>
        <taxon>Gunneridae</taxon>
        <taxon>Pentapetalae</taxon>
        <taxon>asterids</taxon>
        <taxon>Ericales</taxon>
        <taxon>Ericaceae</taxon>
        <taxon>Ericoideae</taxon>
        <taxon>Rhodoreae</taxon>
        <taxon>Rhododendron</taxon>
    </lineage>
</organism>